<comment type="caution">
    <text evidence="2">The sequence shown here is derived from an EMBL/GenBank/DDBJ whole genome shotgun (WGS) entry which is preliminary data.</text>
</comment>
<feature type="region of interest" description="Disordered" evidence="1">
    <location>
        <begin position="185"/>
        <end position="236"/>
    </location>
</feature>
<protein>
    <submittedName>
        <fullName evidence="2">Uncharacterized protein</fullName>
    </submittedName>
</protein>
<proteinExistence type="predicted"/>
<name>A0AAD1UGQ0_EUPCR</name>
<accession>A0AAD1UGQ0</accession>
<keyword evidence="3" id="KW-1185">Reference proteome</keyword>
<evidence type="ECO:0000313" key="2">
    <source>
        <dbReference type="EMBL" id="CAI2364928.1"/>
    </source>
</evidence>
<feature type="region of interest" description="Disordered" evidence="1">
    <location>
        <begin position="41"/>
        <end position="64"/>
    </location>
</feature>
<feature type="compositionally biased region" description="Basic residues" evidence="1">
    <location>
        <begin position="191"/>
        <end position="203"/>
    </location>
</feature>
<dbReference type="AlphaFoldDB" id="A0AAD1UGQ0"/>
<dbReference type="EMBL" id="CAMPGE010006084">
    <property type="protein sequence ID" value="CAI2364928.1"/>
    <property type="molecule type" value="Genomic_DNA"/>
</dbReference>
<feature type="compositionally biased region" description="Basic residues" evidence="1">
    <location>
        <begin position="320"/>
        <end position="329"/>
    </location>
</feature>
<reference evidence="2" key="1">
    <citation type="submission" date="2023-07" db="EMBL/GenBank/DDBJ databases">
        <authorList>
            <consortium name="AG Swart"/>
            <person name="Singh M."/>
            <person name="Singh A."/>
            <person name="Seah K."/>
            <person name="Emmerich C."/>
        </authorList>
    </citation>
    <scope>NUCLEOTIDE SEQUENCE</scope>
    <source>
        <strain evidence="2">DP1</strain>
    </source>
</reference>
<feature type="region of interest" description="Disordered" evidence="1">
    <location>
        <begin position="302"/>
        <end position="332"/>
    </location>
</feature>
<evidence type="ECO:0000256" key="1">
    <source>
        <dbReference type="SAM" id="MobiDB-lite"/>
    </source>
</evidence>
<gene>
    <name evidence="2" type="ORF">ECRASSUSDP1_LOCUS6278</name>
</gene>
<sequence>MPSSNMLFSKSGLRPNYTLKMGQLSDSSVLNHSTVIKISKNMTSEGSEIPKNPTPKTREEKGLTEQEIKGYISTKKPKQMLIKELNQKLVCSEKPKESFKTPNPLQELNTAPASLNILGSPDTLKNLDIKYLFRGFQKKRVKEIYEKYRKTRTRAASPSVGRYSPNFDFVRKNITKNVFFSSRSPEPVYKRAPKSPKKIRNKSRALSQSRIGPKLLKSPVSKGNKRKRNQGIMKQPQKSVKIIKNNFNGNKTFGGGHFFKLGEVHEKRFEYLPIPKISTKHRRISKKIDLEKQIPRKPLFNIKQSPPQQLDLKPVSSPVRKSRTRKATKTNKDRAGIEIYNSFDFATRLRAFSVSPSRSFKAEYWKKFRGTERPRRMDNLAYPK</sequence>
<evidence type="ECO:0000313" key="3">
    <source>
        <dbReference type="Proteomes" id="UP001295684"/>
    </source>
</evidence>
<organism evidence="2 3">
    <name type="scientific">Euplotes crassus</name>
    <dbReference type="NCBI Taxonomy" id="5936"/>
    <lineage>
        <taxon>Eukaryota</taxon>
        <taxon>Sar</taxon>
        <taxon>Alveolata</taxon>
        <taxon>Ciliophora</taxon>
        <taxon>Intramacronucleata</taxon>
        <taxon>Spirotrichea</taxon>
        <taxon>Hypotrichia</taxon>
        <taxon>Euplotida</taxon>
        <taxon>Euplotidae</taxon>
        <taxon>Moneuplotes</taxon>
    </lineage>
</organism>
<dbReference type="Proteomes" id="UP001295684">
    <property type="component" value="Unassembled WGS sequence"/>
</dbReference>